<evidence type="ECO:0000313" key="4">
    <source>
        <dbReference type="Proteomes" id="UP001228636"/>
    </source>
</evidence>
<comment type="caution">
    <text evidence="3">The sequence shown here is derived from an EMBL/GenBank/DDBJ whole genome shotgun (WGS) entry which is preliminary data.</text>
</comment>
<protein>
    <submittedName>
        <fullName evidence="3">DUF4168 domain-containing protein</fullName>
    </submittedName>
</protein>
<organism evidence="3 4">
    <name type="scientific">Polaribacter sejongensis</name>
    <dbReference type="NCBI Taxonomy" id="985043"/>
    <lineage>
        <taxon>Bacteria</taxon>
        <taxon>Pseudomonadati</taxon>
        <taxon>Bacteroidota</taxon>
        <taxon>Flavobacteriia</taxon>
        <taxon>Flavobacteriales</taxon>
        <taxon>Flavobacteriaceae</taxon>
    </lineage>
</organism>
<gene>
    <name evidence="3" type="ORF">QWY81_09135</name>
</gene>
<sequence length="153" mass="17659">MLKSFKIKKIFLFVFICGSMSLAAQEQQDISDKELVQFADAYTEVQVLNQQSQQKMMSILQEEGLEIERFNEIQQAKMDPNKKSDATDVEKKKHENITTKIEKMQPELEKNAIASIESTGISIKKFEALAAKIQEDTSLQQRLQTIMEKRQEK</sequence>
<dbReference type="EMBL" id="JAUFQH010000006">
    <property type="protein sequence ID" value="MDN3619615.1"/>
    <property type="molecule type" value="Genomic_DNA"/>
</dbReference>
<feature type="signal peptide" evidence="1">
    <location>
        <begin position="1"/>
        <end position="24"/>
    </location>
</feature>
<proteinExistence type="predicted"/>
<reference evidence="3 4" key="1">
    <citation type="journal article" date="2014" name="Int. J. Syst. Evol. Microbiol.">
        <title>Complete genome sequence of Corynebacterium casei LMG S-19264T (=DSM 44701T), isolated from a smear-ripened cheese.</title>
        <authorList>
            <consortium name="US DOE Joint Genome Institute (JGI-PGF)"/>
            <person name="Walter F."/>
            <person name="Albersmeier A."/>
            <person name="Kalinowski J."/>
            <person name="Ruckert C."/>
        </authorList>
    </citation>
    <scope>NUCLEOTIDE SEQUENCE [LARGE SCALE GENOMIC DNA]</scope>
    <source>
        <strain evidence="3 4">CECT 8670</strain>
    </source>
</reference>
<feature type="chain" id="PRO_5042583091" evidence="1">
    <location>
        <begin position="25"/>
        <end position="153"/>
    </location>
</feature>
<evidence type="ECO:0000259" key="2">
    <source>
        <dbReference type="Pfam" id="PF13767"/>
    </source>
</evidence>
<dbReference type="RefSeq" id="WP_373943005.1">
    <property type="nucleotide sequence ID" value="NZ_CP114178.1"/>
</dbReference>
<name>A0AAJ1QWW8_9FLAO</name>
<evidence type="ECO:0000313" key="3">
    <source>
        <dbReference type="EMBL" id="MDN3619615.1"/>
    </source>
</evidence>
<feature type="domain" description="DUF4168" evidence="2">
    <location>
        <begin position="87"/>
        <end position="142"/>
    </location>
</feature>
<feature type="domain" description="DUF4168" evidence="2">
    <location>
        <begin position="26"/>
        <end position="80"/>
    </location>
</feature>
<accession>A0AAJ1QWW8</accession>
<dbReference type="AlphaFoldDB" id="A0AAJ1QWW8"/>
<dbReference type="InterPro" id="IPR025433">
    <property type="entry name" value="DUF4168"/>
</dbReference>
<dbReference type="Pfam" id="PF13767">
    <property type="entry name" value="DUF4168"/>
    <property type="match status" value="2"/>
</dbReference>
<keyword evidence="1" id="KW-0732">Signal</keyword>
<dbReference type="Proteomes" id="UP001228636">
    <property type="component" value="Unassembled WGS sequence"/>
</dbReference>
<evidence type="ECO:0000256" key="1">
    <source>
        <dbReference type="SAM" id="SignalP"/>
    </source>
</evidence>